<keyword evidence="3" id="KW-0326">Glycosidase</keyword>
<dbReference type="InterPro" id="IPR045857">
    <property type="entry name" value="O16G_dom_2"/>
</dbReference>
<feature type="domain" description="Glycosyl hydrolase family 13 catalytic" evidence="4">
    <location>
        <begin position="13"/>
        <end position="419"/>
    </location>
</feature>
<comment type="caution">
    <text evidence="5">The sequence shown here is derived from an EMBL/GenBank/DDBJ whole genome shotgun (WGS) entry which is preliminary data.</text>
</comment>
<proteinExistence type="inferred from homology"/>
<keyword evidence="2" id="KW-0378">Hydrolase</keyword>
<comment type="similarity">
    <text evidence="1">Belongs to the glycosyl hydrolase 13 family.</text>
</comment>
<dbReference type="RefSeq" id="WP_349144224.1">
    <property type="nucleotide sequence ID" value="NZ_JBBMFC010000009.1"/>
</dbReference>
<accession>A0ABV1I168</accession>
<dbReference type="InterPro" id="IPR056300">
    <property type="entry name" value="SusG-like_C"/>
</dbReference>
<gene>
    <name evidence="5" type="ORF">WMO62_06730</name>
</gene>
<dbReference type="PANTHER" id="PTHR10357:SF179">
    <property type="entry name" value="NEUTRAL AND BASIC AMINO ACID TRANSPORT PROTEIN RBAT"/>
    <property type="match status" value="1"/>
</dbReference>
<dbReference type="InterPro" id="IPR006047">
    <property type="entry name" value="GH13_cat_dom"/>
</dbReference>
<dbReference type="InterPro" id="IPR017853">
    <property type="entry name" value="GH"/>
</dbReference>
<dbReference type="Pfam" id="PF23915">
    <property type="entry name" value="SusG_C"/>
    <property type="match status" value="1"/>
</dbReference>
<keyword evidence="6" id="KW-1185">Reference proteome</keyword>
<dbReference type="Gene3D" id="2.60.40.1180">
    <property type="entry name" value="Golgi alpha-mannosidase II"/>
    <property type="match status" value="1"/>
</dbReference>
<dbReference type="Gene3D" id="3.90.400.10">
    <property type="entry name" value="Oligo-1,6-glucosidase, Domain 2"/>
    <property type="match status" value="1"/>
</dbReference>
<evidence type="ECO:0000313" key="6">
    <source>
        <dbReference type="Proteomes" id="UP001470288"/>
    </source>
</evidence>
<dbReference type="Proteomes" id="UP001470288">
    <property type="component" value="Unassembled WGS sequence"/>
</dbReference>
<dbReference type="SMART" id="SM00642">
    <property type="entry name" value="Aamy"/>
    <property type="match status" value="1"/>
</dbReference>
<evidence type="ECO:0000256" key="1">
    <source>
        <dbReference type="ARBA" id="ARBA00008061"/>
    </source>
</evidence>
<dbReference type="SUPFAM" id="SSF51445">
    <property type="entry name" value="(Trans)glycosidases"/>
    <property type="match status" value="1"/>
</dbReference>
<name>A0ABV1I168_9FIRM</name>
<protein>
    <submittedName>
        <fullName evidence="5">Alpha-glucosidase</fullName>
    </submittedName>
</protein>
<dbReference type="SUPFAM" id="SSF51011">
    <property type="entry name" value="Glycosyl hydrolase domain"/>
    <property type="match status" value="1"/>
</dbReference>
<organism evidence="5 6">
    <name type="scientific">Hominiventricola aquisgranensis</name>
    <dbReference type="NCBI Taxonomy" id="3133164"/>
    <lineage>
        <taxon>Bacteria</taxon>
        <taxon>Bacillati</taxon>
        <taxon>Bacillota</taxon>
        <taxon>Clostridia</taxon>
        <taxon>Lachnospirales</taxon>
        <taxon>Lachnospiraceae</taxon>
        <taxon>Hominiventricola</taxon>
    </lineage>
</organism>
<evidence type="ECO:0000313" key="5">
    <source>
        <dbReference type="EMBL" id="MEQ2578540.1"/>
    </source>
</evidence>
<dbReference type="InterPro" id="IPR013780">
    <property type="entry name" value="Glyco_hydro_b"/>
</dbReference>
<dbReference type="Pfam" id="PF00128">
    <property type="entry name" value="Alpha-amylase"/>
    <property type="match status" value="1"/>
</dbReference>
<dbReference type="CDD" id="cd11333">
    <property type="entry name" value="AmyAc_SI_OligoGlu_DGase"/>
    <property type="match status" value="1"/>
</dbReference>
<evidence type="ECO:0000256" key="3">
    <source>
        <dbReference type="ARBA" id="ARBA00023295"/>
    </source>
</evidence>
<evidence type="ECO:0000256" key="2">
    <source>
        <dbReference type="ARBA" id="ARBA00022801"/>
    </source>
</evidence>
<dbReference type="Gene3D" id="3.20.20.80">
    <property type="entry name" value="Glycosidases"/>
    <property type="match status" value="1"/>
</dbReference>
<dbReference type="EMBL" id="JBBMFC010000009">
    <property type="protein sequence ID" value="MEQ2578540.1"/>
    <property type="molecule type" value="Genomic_DNA"/>
</dbReference>
<reference evidence="5 6" key="1">
    <citation type="submission" date="2024-03" db="EMBL/GenBank/DDBJ databases">
        <title>Human intestinal bacterial collection.</title>
        <authorList>
            <person name="Pauvert C."/>
            <person name="Hitch T.C.A."/>
            <person name="Clavel T."/>
        </authorList>
    </citation>
    <scope>NUCLEOTIDE SEQUENCE [LARGE SCALE GENOMIC DNA]</scope>
    <source>
        <strain evidence="5 6">CLA-AA-H78B</strain>
    </source>
</reference>
<sequence length="558" mass="64610">MEKKWWHGKIACQVYPKSYYDSNRDGIGDLQGIISKLDYLKALGIDIVWLSPVYRSPFVDQGYDISDYYEIAPEFGTMEDFDTLLAEMKKRGMYLVMDLVVNHCSSEHKWFQEAIRNPEGPYGKYFYFRKGKDGHAPSNYRSYFGGSMWEPVPGREDLYYYHAFAKEQPDLNWYCPELRNKIYEMINWWLEKGVAGFRIDAIINIQKDTTFPDYPADGPDGLCSADTVVSRASGIGEMLEELKVHTFQKYDAFTVGEVFNMKEEELQEFIGEQGHFSTMFDFSQHLLTAGEHGWYEQRPFCFEAWRDALFTAQEKAASVGFLSNIIENHDEPRGASTFLPDYAQNDDGVKMLATASLLLRGVPFIYQGQEIGMRNFKARSIEEFDDLNTKDQYELALRMGCTEQEALVCCNRMSRDNARRPMQWNTEDNAGFTTGTPWLKVNPDYTKINVQGQESDPDSVLNYYRKLTALRKDPRYVQTFTYGRFVPVRERIPEQVLAYLREDEQQKILVLGNWSEQTVKVSLENAVKEVLLNNQKAFRINEKGQVELQSCQALVLLL</sequence>
<evidence type="ECO:0000259" key="4">
    <source>
        <dbReference type="SMART" id="SM00642"/>
    </source>
</evidence>
<dbReference type="PANTHER" id="PTHR10357">
    <property type="entry name" value="ALPHA-AMYLASE FAMILY MEMBER"/>
    <property type="match status" value="1"/>
</dbReference>